<evidence type="ECO:0000256" key="7">
    <source>
        <dbReference type="ARBA" id="ARBA00022829"/>
    </source>
</evidence>
<dbReference type="SUPFAM" id="SSF52540">
    <property type="entry name" value="P-loop containing nucleoside triphosphate hydrolases"/>
    <property type="match status" value="1"/>
</dbReference>
<dbReference type="PANTHER" id="PTHR22683:SF41">
    <property type="entry name" value="DNA TRANSLOCASE FTSK"/>
    <property type="match status" value="1"/>
</dbReference>
<dbReference type="InterPro" id="IPR036388">
    <property type="entry name" value="WH-like_DNA-bd_sf"/>
</dbReference>
<dbReference type="GO" id="GO:0051301">
    <property type="term" value="P:cell division"/>
    <property type="evidence" value="ECO:0007669"/>
    <property type="project" value="UniProtKB-KW"/>
</dbReference>
<dbReference type="GO" id="GO:0007059">
    <property type="term" value="P:chromosome segregation"/>
    <property type="evidence" value="ECO:0007669"/>
    <property type="project" value="UniProtKB-KW"/>
</dbReference>
<dbReference type="GO" id="GO:0005886">
    <property type="term" value="C:plasma membrane"/>
    <property type="evidence" value="ECO:0007669"/>
    <property type="project" value="UniProtKB-SubCell"/>
</dbReference>
<keyword evidence="7" id="KW-0159">Chromosome partition</keyword>
<feature type="compositionally biased region" description="Polar residues" evidence="16">
    <location>
        <begin position="264"/>
        <end position="274"/>
    </location>
</feature>
<comment type="subcellular location">
    <subcellularLocation>
        <location evidence="1">Cell membrane</location>
        <topology evidence="1">Multi-pass membrane protein</topology>
    </subcellularLocation>
</comment>
<dbReference type="InterPro" id="IPR025199">
    <property type="entry name" value="FtsK_4TM"/>
</dbReference>
<comment type="function">
    <text evidence="13">Essential cell division protein that coordinates cell division and chromosome segregation. The N-terminus is involved in assembly of the cell-division machinery. The C-terminus functions as a DNA motor that moves dsDNA in an ATP-dependent manner towards the dif recombination site, which is located within the replication terminus region. Required for activation of the Xer recombinase, allowing activation of chromosome unlinking by recombination.</text>
</comment>
<evidence type="ECO:0000256" key="6">
    <source>
        <dbReference type="ARBA" id="ARBA00022741"/>
    </source>
</evidence>
<evidence type="ECO:0000256" key="12">
    <source>
        <dbReference type="ARBA" id="ARBA00023306"/>
    </source>
</evidence>
<keyword evidence="3" id="KW-1003">Cell membrane</keyword>
<evidence type="ECO:0000256" key="10">
    <source>
        <dbReference type="ARBA" id="ARBA00023125"/>
    </source>
</evidence>
<dbReference type="InterPro" id="IPR003593">
    <property type="entry name" value="AAA+_ATPase"/>
</dbReference>
<evidence type="ECO:0000256" key="1">
    <source>
        <dbReference type="ARBA" id="ARBA00004651"/>
    </source>
</evidence>
<feature type="transmembrane region" description="Helical" evidence="17">
    <location>
        <begin position="28"/>
        <end position="45"/>
    </location>
</feature>
<feature type="transmembrane region" description="Helical" evidence="17">
    <location>
        <begin position="93"/>
        <end position="111"/>
    </location>
</feature>
<feature type="domain" description="FtsK" evidence="18">
    <location>
        <begin position="434"/>
        <end position="627"/>
    </location>
</feature>
<dbReference type="Gene3D" id="3.40.50.300">
    <property type="entry name" value="P-loop containing nucleotide triphosphate hydrolases"/>
    <property type="match status" value="1"/>
</dbReference>
<keyword evidence="5 17" id="KW-0812">Transmembrane</keyword>
<evidence type="ECO:0000256" key="13">
    <source>
        <dbReference type="ARBA" id="ARBA00024986"/>
    </source>
</evidence>
<dbReference type="Pfam" id="PF09397">
    <property type="entry name" value="FtsK_gamma"/>
    <property type="match status" value="1"/>
</dbReference>
<keyword evidence="8 15" id="KW-0067">ATP-binding</keyword>
<keyword evidence="9 17" id="KW-1133">Transmembrane helix</keyword>
<dbReference type="SUPFAM" id="SSF46785">
    <property type="entry name" value="Winged helix' DNA-binding domain"/>
    <property type="match status" value="1"/>
</dbReference>
<dbReference type="CDD" id="cd01127">
    <property type="entry name" value="TrwB_TraG_TraD_VirD4"/>
    <property type="match status" value="1"/>
</dbReference>
<dbReference type="RefSeq" id="WP_004823976.1">
    <property type="nucleotide sequence ID" value="NZ_ADDO01000021.1"/>
</dbReference>
<comment type="subunit">
    <text evidence="14">Homohexamer. Forms a ring that surrounds DNA.</text>
</comment>
<evidence type="ECO:0000256" key="15">
    <source>
        <dbReference type="PROSITE-ProRule" id="PRU00289"/>
    </source>
</evidence>
<evidence type="ECO:0000259" key="18">
    <source>
        <dbReference type="PROSITE" id="PS50901"/>
    </source>
</evidence>
<keyword evidence="12" id="KW-0131">Cell cycle</keyword>
<dbReference type="Pfam" id="PF01580">
    <property type="entry name" value="FtsK_SpoIIIE"/>
    <property type="match status" value="1"/>
</dbReference>
<evidence type="ECO:0000256" key="4">
    <source>
        <dbReference type="ARBA" id="ARBA00022618"/>
    </source>
</evidence>
<dbReference type="SMART" id="SM00843">
    <property type="entry name" value="Ftsk_gamma"/>
    <property type="match status" value="1"/>
</dbReference>
<comment type="similarity">
    <text evidence="2">Belongs to the FtsK/SpoIIIE/SftA family.</text>
</comment>
<evidence type="ECO:0000256" key="16">
    <source>
        <dbReference type="SAM" id="MobiDB-lite"/>
    </source>
</evidence>
<keyword evidence="20" id="KW-1185">Reference proteome</keyword>
<feature type="transmembrane region" description="Helical" evidence="17">
    <location>
        <begin position="57"/>
        <end position="81"/>
    </location>
</feature>
<keyword evidence="6 15" id="KW-0547">Nucleotide-binding</keyword>
<dbReference type="PROSITE" id="PS50901">
    <property type="entry name" value="FTSK"/>
    <property type="match status" value="1"/>
</dbReference>
<dbReference type="Gene3D" id="1.10.10.10">
    <property type="entry name" value="Winged helix-like DNA-binding domain superfamily/Winged helix DNA-binding domain"/>
    <property type="match status" value="1"/>
</dbReference>
<dbReference type="InterPro" id="IPR027417">
    <property type="entry name" value="P-loop_NTPase"/>
</dbReference>
<dbReference type="InterPro" id="IPR041027">
    <property type="entry name" value="FtsK_alpha"/>
</dbReference>
<dbReference type="InterPro" id="IPR002543">
    <property type="entry name" value="FtsK_dom"/>
</dbReference>
<keyword evidence="10" id="KW-0238">DNA-binding</keyword>
<dbReference type="Gene3D" id="3.30.980.40">
    <property type="match status" value="1"/>
</dbReference>
<dbReference type="AlphaFoldDB" id="D1VSA5"/>
<evidence type="ECO:0000256" key="2">
    <source>
        <dbReference type="ARBA" id="ARBA00006474"/>
    </source>
</evidence>
<dbReference type="InterPro" id="IPR036390">
    <property type="entry name" value="WH_DNA-bd_sf"/>
</dbReference>
<protein>
    <submittedName>
        <fullName evidence="19">FtsK/SpoIIIE family protein</fullName>
    </submittedName>
</protein>
<dbReference type="eggNOG" id="COG1674">
    <property type="taxonomic scope" value="Bacteria"/>
</dbReference>
<feature type="transmembrane region" description="Helical" evidence="17">
    <location>
        <begin position="132"/>
        <end position="148"/>
    </location>
</feature>
<evidence type="ECO:0000256" key="8">
    <source>
        <dbReference type="ARBA" id="ARBA00022840"/>
    </source>
</evidence>
<dbReference type="SMART" id="SM00382">
    <property type="entry name" value="AAA"/>
    <property type="match status" value="1"/>
</dbReference>
<dbReference type="GO" id="GO:0003677">
    <property type="term" value="F:DNA binding"/>
    <property type="evidence" value="ECO:0007669"/>
    <property type="project" value="UniProtKB-KW"/>
</dbReference>
<dbReference type="PANTHER" id="PTHR22683">
    <property type="entry name" value="SPORULATION PROTEIN RELATED"/>
    <property type="match status" value="1"/>
</dbReference>
<comment type="caution">
    <text evidence="19">The sequence shown here is derived from an EMBL/GenBank/DDBJ whole genome shotgun (WGS) entry which is preliminary data.</text>
</comment>
<feature type="region of interest" description="Disordered" evidence="16">
    <location>
        <begin position="264"/>
        <end position="284"/>
    </location>
</feature>
<evidence type="ECO:0000313" key="20">
    <source>
        <dbReference type="Proteomes" id="UP000005711"/>
    </source>
</evidence>
<feature type="transmembrane region" description="Helical" evidence="17">
    <location>
        <begin position="154"/>
        <end position="172"/>
    </location>
</feature>
<proteinExistence type="inferred from homology"/>
<dbReference type="InterPro" id="IPR018541">
    <property type="entry name" value="Ftsk_gamma"/>
</dbReference>
<evidence type="ECO:0000256" key="9">
    <source>
        <dbReference type="ARBA" id="ARBA00022989"/>
    </source>
</evidence>
<evidence type="ECO:0000256" key="17">
    <source>
        <dbReference type="SAM" id="Phobius"/>
    </source>
</evidence>
<sequence>MDKKKKILKKNKVKAPNTKTVGEPKSEIFGLFLMVIGIIFFISIFSDKMGIIGRLVYKFLSVLLGSANYIFPLLLIFWGILYNITATKLYTKRYIICSLIIYFSILILLDASKELDLTLVDRINRSIEYMSIARSGGIIGAILGFFSYKLLGSLGTYIFVGIIILVNLYIMLRTNIDQIIMAYEDLSDYLEERKKILAEKKIKRENDKSNKVEEKENKKSQKEDKKLKILDNFKIKKDDLLEDNKTKENKDFIIKEYKTTNINKAQENNSNKQETSSEELTEKDKEEFKNIDQELPDETYIFPDISLLNINESNNTMSNQEIIKNGKIIEKTLDNFNMDCQITSINKGPVITCYELKPAPGIKLSRIVSLSDNISMALGSSDIRIEAPIPGKTVVGIEVANKFKDSVGLREILESSEFVNSKSDVPLTLGKDVEGNIIVESISDMPHLLIAGATGSGKSVCINTIITNILYKSSPNDVRLMLIDPKVVELSVYNGIPHLLIPVVTNPKKAGYALNWAVDEMERRYKLFAEAQVRDIKGYNKKKIKEGKISEKIPKIVIIVDELADLMMVSSNEIEDYIARLAQMARACGMHLILATQRPSVDVITGTIKANIPSRIAFAVSSAVDSRTILDMSGAEKLLGRGDMLFYPSSYSKPKRIQGAFISDEEVERLVDFVKLNNENSEINKQSLIASQINNKEKDDNLDLDPLFADAINYVLGDEQASISYLQRKLKVGYSRAARIVDQMEELGIIGPHEGSKPRKLLKTKEEIDELLGDDNE</sequence>
<dbReference type="GO" id="GO:0005524">
    <property type="term" value="F:ATP binding"/>
    <property type="evidence" value="ECO:0007669"/>
    <property type="project" value="UniProtKB-UniRule"/>
</dbReference>
<dbReference type="Proteomes" id="UP000005711">
    <property type="component" value="Unassembled WGS sequence"/>
</dbReference>
<dbReference type="Pfam" id="PF13491">
    <property type="entry name" value="FtsK_4TM"/>
    <property type="match status" value="1"/>
</dbReference>
<evidence type="ECO:0000313" key="19">
    <source>
        <dbReference type="EMBL" id="EFA90488.1"/>
    </source>
</evidence>
<reference evidence="19 20" key="1">
    <citation type="submission" date="2009-12" db="EMBL/GenBank/DDBJ databases">
        <title>Genome Sequence of Peptoniphilus lacrimalis 315-B.</title>
        <authorList>
            <person name="Durkin A.S."/>
            <person name="Madupu R."/>
            <person name="Torralba M."/>
            <person name="Methe B."/>
            <person name="Sutton G."/>
            <person name="Strausberg R.L."/>
            <person name="Nelson K.E."/>
        </authorList>
    </citation>
    <scope>NUCLEOTIDE SEQUENCE [LARGE SCALE GENOMIC DNA]</scope>
    <source>
        <strain evidence="19 20">315-B</strain>
    </source>
</reference>
<gene>
    <name evidence="19" type="primary">spoIIIE</name>
    <name evidence="19" type="ORF">HMPREF0628_0688</name>
</gene>
<dbReference type="EMBL" id="ADDO01000021">
    <property type="protein sequence ID" value="EFA90488.1"/>
    <property type="molecule type" value="Genomic_DNA"/>
</dbReference>
<dbReference type="InterPro" id="IPR050206">
    <property type="entry name" value="FtsK/SpoIIIE/SftA"/>
</dbReference>
<evidence type="ECO:0000256" key="14">
    <source>
        <dbReference type="ARBA" id="ARBA00025923"/>
    </source>
</evidence>
<keyword evidence="11 17" id="KW-0472">Membrane</keyword>
<name>D1VSA5_9FIRM</name>
<feature type="binding site" evidence="15">
    <location>
        <begin position="452"/>
        <end position="459"/>
    </location>
    <ligand>
        <name>ATP</name>
        <dbReference type="ChEBI" id="CHEBI:30616"/>
    </ligand>
</feature>
<evidence type="ECO:0000256" key="11">
    <source>
        <dbReference type="ARBA" id="ARBA00023136"/>
    </source>
</evidence>
<organism evidence="19 20">
    <name type="scientific">Peptoniphilus lacrimalis 315-B</name>
    <dbReference type="NCBI Taxonomy" id="596330"/>
    <lineage>
        <taxon>Bacteria</taxon>
        <taxon>Bacillati</taxon>
        <taxon>Bacillota</taxon>
        <taxon>Tissierellia</taxon>
        <taxon>Tissierellales</taxon>
        <taxon>Peptoniphilaceae</taxon>
        <taxon>Peptoniphilus</taxon>
    </lineage>
</organism>
<dbReference type="Pfam" id="PF17854">
    <property type="entry name" value="FtsK_alpha"/>
    <property type="match status" value="1"/>
</dbReference>
<keyword evidence="4" id="KW-0132">Cell division</keyword>
<evidence type="ECO:0000256" key="5">
    <source>
        <dbReference type="ARBA" id="ARBA00022692"/>
    </source>
</evidence>
<evidence type="ECO:0000256" key="3">
    <source>
        <dbReference type="ARBA" id="ARBA00022475"/>
    </source>
</evidence>
<accession>D1VSA5</accession>